<dbReference type="SUPFAM" id="SSF56300">
    <property type="entry name" value="Metallo-dependent phosphatases"/>
    <property type="match status" value="1"/>
</dbReference>
<dbReference type="EMBL" id="FNHS01000002">
    <property type="protein sequence ID" value="SDM56638.1"/>
    <property type="molecule type" value="Genomic_DNA"/>
</dbReference>
<dbReference type="PANTHER" id="PTHR37844:SF2">
    <property type="entry name" value="SER_THR PROTEIN PHOSPHATASE SUPERFAMILY (AFU_ORTHOLOGUE AFUA_1G14840)"/>
    <property type="match status" value="1"/>
</dbReference>
<dbReference type="OrthoDB" id="356681at2"/>
<sequence>MPPHVDPPRPYSPSRLWIFSDLHQEWPENAWDPAAHAPAGGFDVVAVAGDVHMPLTRALDWLGERMPGVPVVYVPGNHDYWWDRGEDRYTIHDQFERGRERAAALGIHLLLDDVVVIGGTRYLGGTLWTDFRLGSHGLTQAFRTAQGRDGMVDYRRIRTGPRSRNRIEPGEVLAMHRATRAFIEGELARHHAGPTVVVTHHAPHPVSLPDPHVDLAWCYASDLTDMIMERGPDLWIHGHVHRAVEYQVGRIRVRLRARIISYSACTPFAGSNFPSVRVTASAPWPPRWTTASR</sequence>
<reference evidence="3" key="1">
    <citation type="submission" date="2016-10" db="EMBL/GenBank/DDBJ databases">
        <authorList>
            <person name="Varghese N."/>
            <person name="Submissions S."/>
        </authorList>
    </citation>
    <scope>NUCLEOTIDE SEQUENCE [LARGE SCALE GENOMIC DNA]</scope>
    <source>
        <strain evidence="3">BL47</strain>
    </source>
</reference>
<dbReference type="Proteomes" id="UP000198704">
    <property type="component" value="Unassembled WGS sequence"/>
</dbReference>
<gene>
    <name evidence="2" type="ORF">SAMN05216360_102461</name>
</gene>
<proteinExistence type="predicted"/>
<dbReference type="Pfam" id="PF00149">
    <property type="entry name" value="Metallophos"/>
    <property type="match status" value="1"/>
</dbReference>
<dbReference type="STRING" id="582672.SAMN05216360_102461"/>
<dbReference type="InterPro" id="IPR029052">
    <property type="entry name" value="Metallo-depent_PP-like"/>
</dbReference>
<accession>A0A1G9U9R9</accession>
<dbReference type="Gene3D" id="3.60.21.10">
    <property type="match status" value="1"/>
</dbReference>
<dbReference type="InterPro" id="IPR004843">
    <property type="entry name" value="Calcineurin-like_PHP"/>
</dbReference>
<dbReference type="RefSeq" id="WP_091713787.1">
    <property type="nucleotide sequence ID" value="NZ_FNHS01000002.1"/>
</dbReference>
<dbReference type="PANTHER" id="PTHR37844">
    <property type="entry name" value="SER/THR PROTEIN PHOSPHATASE SUPERFAMILY (AFU_ORTHOLOGUE AFUA_1G14840)"/>
    <property type="match status" value="1"/>
</dbReference>
<evidence type="ECO:0000259" key="1">
    <source>
        <dbReference type="Pfam" id="PF00149"/>
    </source>
</evidence>
<dbReference type="AlphaFoldDB" id="A0A1G9U9R9"/>
<evidence type="ECO:0000313" key="2">
    <source>
        <dbReference type="EMBL" id="SDM56638.1"/>
    </source>
</evidence>
<feature type="domain" description="Calcineurin-like phosphoesterase" evidence="1">
    <location>
        <begin position="15"/>
        <end position="242"/>
    </location>
</feature>
<evidence type="ECO:0000313" key="3">
    <source>
        <dbReference type="Proteomes" id="UP000198704"/>
    </source>
</evidence>
<protein>
    <submittedName>
        <fullName evidence="2">3',5'-cyclic AMP phosphodiesterase CpdA</fullName>
    </submittedName>
</protein>
<name>A0A1G9U9R9_9HYPH</name>
<keyword evidence="3" id="KW-1185">Reference proteome</keyword>
<dbReference type="GO" id="GO:0016787">
    <property type="term" value="F:hydrolase activity"/>
    <property type="evidence" value="ECO:0007669"/>
    <property type="project" value="InterPro"/>
</dbReference>
<organism evidence="2 3">
    <name type="scientific">Methylobacterium phyllostachyos</name>
    <dbReference type="NCBI Taxonomy" id="582672"/>
    <lineage>
        <taxon>Bacteria</taxon>
        <taxon>Pseudomonadati</taxon>
        <taxon>Pseudomonadota</taxon>
        <taxon>Alphaproteobacteria</taxon>
        <taxon>Hyphomicrobiales</taxon>
        <taxon>Methylobacteriaceae</taxon>
        <taxon>Methylobacterium</taxon>
    </lineage>
</organism>